<dbReference type="SUPFAM" id="SSF53335">
    <property type="entry name" value="S-adenosyl-L-methionine-dependent methyltransferases"/>
    <property type="match status" value="1"/>
</dbReference>
<dbReference type="RefSeq" id="WP_110377160.1">
    <property type="nucleotide sequence ID" value="NZ_JAHBRY010000001.1"/>
</dbReference>
<dbReference type="CDD" id="cd02440">
    <property type="entry name" value="AdoMet_MTases"/>
    <property type="match status" value="1"/>
</dbReference>
<proteinExistence type="predicted"/>
<dbReference type="Gene3D" id="3.40.50.150">
    <property type="entry name" value="Vaccinia Virus protein VP39"/>
    <property type="match status" value="1"/>
</dbReference>
<accession>A0A2V3TZQ9</accession>
<keyword evidence="1 3" id="KW-0808">Transferase</keyword>
<keyword evidence="4" id="KW-1185">Reference proteome</keyword>
<evidence type="ECO:0000313" key="3">
    <source>
        <dbReference type="EMBL" id="PXW54713.1"/>
    </source>
</evidence>
<comment type="caution">
    <text evidence="3">The sequence shown here is derived from an EMBL/GenBank/DDBJ whole genome shotgun (WGS) entry which is preliminary data.</text>
</comment>
<feature type="domain" description="Methyltransferase type 11" evidence="2">
    <location>
        <begin position="69"/>
        <end position="165"/>
    </location>
</feature>
<organism evidence="3 4">
    <name type="scientific">Chelatococcus asaccharovorans</name>
    <dbReference type="NCBI Taxonomy" id="28210"/>
    <lineage>
        <taxon>Bacteria</taxon>
        <taxon>Pseudomonadati</taxon>
        <taxon>Pseudomonadota</taxon>
        <taxon>Alphaproteobacteria</taxon>
        <taxon>Hyphomicrobiales</taxon>
        <taxon>Chelatococcaceae</taxon>
        <taxon>Chelatococcus</taxon>
    </lineage>
</organism>
<reference evidence="3 4" key="1">
    <citation type="submission" date="2018-05" db="EMBL/GenBank/DDBJ databases">
        <title>Genomic Encyclopedia of Type Strains, Phase IV (KMG-IV): sequencing the most valuable type-strain genomes for metagenomic binning, comparative biology and taxonomic classification.</title>
        <authorList>
            <person name="Goeker M."/>
        </authorList>
    </citation>
    <scope>NUCLEOTIDE SEQUENCE [LARGE SCALE GENOMIC DNA]</scope>
    <source>
        <strain evidence="3 4">DSM 6462</strain>
    </source>
</reference>
<dbReference type="PANTHER" id="PTHR44068:SF11">
    <property type="entry name" value="GERANYL DIPHOSPHATE 2-C-METHYLTRANSFERASE"/>
    <property type="match status" value="1"/>
</dbReference>
<dbReference type="PANTHER" id="PTHR44068">
    <property type="entry name" value="ZGC:194242"/>
    <property type="match status" value="1"/>
</dbReference>
<dbReference type="InterPro" id="IPR013216">
    <property type="entry name" value="Methyltransf_11"/>
</dbReference>
<dbReference type="EMBL" id="QJJK01000011">
    <property type="protein sequence ID" value="PXW54713.1"/>
    <property type="molecule type" value="Genomic_DNA"/>
</dbReference>
<dbReference type="AlphaFoldDB" id="A0A2V3TZQ9"/>
<dbReference type="GO" id="GO:0008757">
    <property type="term" value="F:S-adenosylmethionine-dependent methyltransferase activity"/>
    <property type="evidence" value="ECO:0007669"/>
    <property type="project" value="InterPro"/>
</dbReference>
<dbReference type="GO" id="GO:0032259">
    <property type="term" value="P:methylation"/>
    <property type="evidence" value="ECO:0007669"/>
    <property type="project" value="UniProtKB-KW"/>
</dbReference>
<protein>
    <submittedName>
        <fullName evidence="3">Methyltransferase family protein</fullName>
    </submittedName>
</protein>
<sequence length="275" mass="29127">MDTEREVASHYSREGLEASILDALRATGADIDNLSSADLRGADEFHLGWHAATAALASDLGLTKGEHVLDVGSGIGGPARYFAETCGCIVSGIDLTEDYVTVATALTQRCGLSDKVSFTQASALALPFPSGHFDAATLIHVGMNIPDKTTLFSEIRRVLKPGGRFGVYDVMRLDDVELPFPMPWAQTSATSHVERPDTYRNALEDAGFVITAAHDRSALALDLAKAMRAKVAKDGAPPLGLHLLMGPAGGQRMENVLGALQRGHIAPVALIARAI</sequence>
<dbReference type="InterPro" id="IPR050447">
    <property type="entry name" value="Erg6_SMT_methyltransf"/>
</dbReference>
<evidence type="ECO:0000259" key="2">
    <source>
        <dbReference type="Pfam" id="PF08241"/>
    </source>
</evidence>
<dbReference type="Pfam" id="PF08241">
    <property type="entry name" value="Methyltransf_11"/>
    <property type="match status" value="1"/>
</dbReference>
<evidence type="ECO:0000313" key="4">
    <source>
        <dbReference type="Proteomes" id="UP000248021"/>
    </source>
</evidence>
<evidence type="ECO:0000256" key="1">
    <source>
        <dbReference type="ARBA" id="ARBA00022679"/>
    </source>
</evidence>
<dbReference type="Proteomes" id="UP000248021">
    <property type="component" value="Unassembled WGS sequence"/>
</dbReference>
<dbReference type="InterPro" id="IPR029063">
    <property type="entry name" value="SAM-dependent_MTases_sf"/>
</dbReference>
<name>A0A2V3TZQ9_9HYPH</name>
<dbReference type="OrthoDB" id="7856199at2"/>
<keyword evidence="3" id="KW-0489">Methyltransferase</keyword>
<gene>
    <name evidence="3" type="ORF">C7450_111246</name>
</gene>